<dbReference type="SUPFAM" id="SSF53933">
    <property type="entry name" value="Microbial ribonucleases"/>
    <property type="match status" value="1"/>
</dbReference>
<evidence type="ECO:0000256" key="7">
    <source>
        <dbReference type="ARBA" id="ARBA00023157"/>
    </source>
</evidence>
<dbReference type="InterPro" id="IPR000026">
    <property type="entry name" value="N1-like"/>
</dbReference>
<dbReference type="PIRSF" id="PIRSF037430">
    <property type="entry name" value="RNase_U2"/>
    <property type="match status" value="1"/>
</dbReference>
<protein>
    <recommendedName>
        <fullName evidence="2">ribonuclease T1</fullName>
        <ecNumber evidence="2">4.6.1.24</ecNumber>
    </recommendedName>
</protein>
<gene>
    <name evidence="11" type="ORF">PITC_047900</name>
</gene>
<dbReference type="OrthoDB" id="5425539at2759"/>
<keyword evidence="8" id="KW-0456">Lyase</keyword>
<dbReference type="GO" id="GO:0003723">
    <property type="term" value="F:RNA binding"/>
    <property type="evidence" value="ECO:0007669"/>
    <property type="project" value="InterPro"/>
</dbReference>
<dbReference type="EC" id="4.6.1.24" evidence="2"/>
<evidence type="ECO:0000313" key="11">
    <source>
        <dbReference type="EMBL" id="KGO77417.1"/>
    </source>
</evidence>
<evidence type="ECO:0000313" key="12">
    <source>
        <dbReference type="Proteomes" id="UP000030104"/>
    </source>
</evidence>
<comment type="similarity">
    <text evidence="1">Belongs to the ribonuclease N1/T1 family.</text>
</comment>
<dbReference type="Gene3D" id="3.10.450.30">
    <property type="entry name" value="Microbial ribonucleases"/>
    <property type="match status" value="1"/>
</dbReference>
<dbReference type="Proteomes" id="UP000030104">
    <property type="component" value="Unassembled WGS sequence"/>
</dbReference>
<dbReference type="PANTHER" id="PTHR42104:SF1">
    <property type="entry name" value="EXTRACELLULAR GUANYL-SPECIFIC RIBONUCLEASE RNTA (AFU_ORTHOLOGUE AFUA_4G03230)"/>
    <property type="match status" value="1"/>
</dbReference>
<evidence type="ECO:0000256" key="2">
    <source>
        <dbReference type="ARBA" id="ARBA00012549"/>
    </source>
</evidence>
<evidence type="ECO:0000256" key="8">
    <source>
        <dbReference type="ARBA" id="ARBA00023239"/>
    </source>
</evidence>
<feature type="chain" id="PRO_5002002080" description="ribonuclease T1" evidence="10">
    <location>
        <begin position="20"/>
        <end position="129"/>
    </location>
</feature>
<dbReference type="GO" id="GO:0016787">
    <property type="term" value="F:hydrolase activity"/>
    <property type="evidence" value="ECO:0007669"/>
    <property type="project" value="UniProtKB-KW"/>
</dbReference>
<comment type="caution">
    <text evidence="11">The sequence shown here is derived from an EMBL/GenBank/DDBJ whole genome shotgun (WGS) entry which is preliminary data.</text>
</comment>
<accession>A0A0A2LBC9</accession>
<evidence type="ECO:0000256" key="6">
    <source>
        <dbReference type="ARBA" id="ARBA00022801"/>
    </source>
</evidence>
<keyword evidence="12" id="KW-1185">Reference proteome</keyword>
<dbReference type="PANTHER" id="PTHR42104">
    <property type="entry name" value="EXTRACELLULAR GUANYL-SPECIFIC RIBONUCLEASE RNTA (AFU_ORTHOLOGUE AFUA_4G03230)"/>
    <property type="match status" value="1"/>
</dbReference>
<dbReference type="Pfam" id="PF00545">
    <property type="entry name" value="Ribonuclease"/>
    <property type="match status" value="1"/>
</dbReference>
<sequence>MQYTKILAVATLFMSSAFAAPLDVEARDCATTCGSVCYSSNAISSAQEAGYDLYNSYEKVHDYPHEYHDYEGFEFSVSGPYYEFPILSSGEIYEGGSPGADRVIFNGDDELAGVITHNGASGDDFVACY</sequence>
<evidence type="ECO:0000256" key="10">
    <source>
        <dbReference type="SAM" id="SignalP"/>
    </source>
</evidence>
<reference evidence="11 12" key="1">
    <citation type="journal article" date="2015" name="Mol. Plant Microbe Interact.">
        <title>Genome, transcriptome, and functional analyses of Penicillium expansum provide new insights into secondary metabolism and pathogenicity.</title>
        <authorList>
            <person name="Ballester A.R."/>
            <person name="Marcet-Houben M."/>
            <person name="Levin E."/>
            <person name="Sela N."/>
            <person name="Selma-Lazaro C."/>
            <person name="Carmona L."/>
            <person name="Wisniewski M."/>
            <person name="Droby S."/>
            <person name="Gonzalez-Candelas L."/>
            <person name="Gabaldon T."/>
        </authorList>
    </citation>
    <scope>NUCLEOTIDE SEQUENCE [LARGE SCALE GENOMIC DNA]</scope>
    <source>
        <strain evidence="11 12">PHI-1</strain>
    </source>
</reference>
<organism evidence="11 12">
    <name type="scientific">Penicillium italicum</name>
    <name type="common">Blue mold</name>
    <dbReference type="NCBI Taxonomy" id="40296"/>
    <lineage>
        <taxon>Eukaryota</taxon>
        <taxon>Fungi</taxon>
        <taxon>Dikarya</taxon>
        <taxon>Ascomycota</taxon>
        <taxon>Pezizomycotina</taxon>
        <taxon>Eurotiomycetes</taxon>
        <taxon>Eurotiomycetidae</taxon>
        <taxon>Eurotiales</taxon>
        <taxon>Aspergillaceae</taxon>
        <taxon>Penicillium</taxon>
    </lineage>
</organism>
<evidence type="ECO:0000256" key="9">
    <source>
        <dbReference type="ARBA" id="ARBA00034015"/>
    </source>
</evidence>
<dbReference type="OMA" id="YEFPLRT"/>
<dbReference type="InterPro" id="IPR016191">
    <property type="entry name" value="Ribonuclease/ribotoxin"/>
</dbReference>
<evidence type="ECO:0000256" key="3">
    <source>
        <dbReference type="ARBA" id="ARBA00022722"/>
    </source>
</evidence>
<keyword evidence="4 10" id="KW-0732">Signal</keyword>
<dbReference type="CDD" id="cd00606">
    <property type="entry name" value="fungal_RNase"/>
    <property type="match status" value="1"/>
</dbReference>
<name>A0A0A2LBC9_PENIT</name>
<dbReference type="PhylomeDB" id="A0A0A2LBC9"/>
<evidence type="ECO:0000256" key="4">
    <source>
        <dbReference type="ARBA" id="ARBA00022729"/>
    </source>
</evidence>
<dbReference type="HOGENOM" id="CLU_111658_1_0_1"/>
<evidence type="ECO:0000256" key="1">
    <source>
        <dbReference type="ARBA" id="ARBA00009006"/>
    </source>
</evidence>
<proteinExistence type="inferred from homology"/>
<dbReference type="GO" id="GO:0046589">
    <property type="term" value="F:ribonuclease T1 activity"/>
    <property type="evidence" value="ECO:0007669"/>
    <property type="project" value="UniProtKB-EC"/>
</dbReference>
<dbReference type="EMBL" id="JQGA01000156">
    <property type="protein sequence ID" value="KGO77417.1"/>
    <property type="molecule type" value="Genomic_DNA"/>
</dbReference>
<dbReference type="InterPro" id="IPR048269">
    <property type="entry name" value="RNase_U2"/>
</dbReference>
<keyword evidence="7" id="KW-1015">Disulfide bond</keyword>
<keyword evidence="3" id="KW-0540">Nuclease</keyword>
<keyword evidence="5" id="KW-0255">Endonuclease</keyword>
<feature type="signal peptide" evidence="10">
    <location>
        <begin position="1"/>
        <end position="19"/>
    </location>
</feature>
<keyword evidence="6" id="KW-0378">Hydrolase</keyword>
<dbReference type="AlphaFoldDB" id="A0A0A2LBC9"/>
<evidence type="ECO:0000256" key="5">
    <source>
        <dbReference type="ARBA" id="ARBA00022759"/>
    </source>
</evidence>
<comment type="catalytic activity">
    <reaction evidence="9">
        <text>[RNA] containing guanosine + H2O = an [RNA fragment]-3'-guanosine-3'-phosphate + a 5'-hydroxy-ribonucleotide-3'-[RNA fragment].</text>
        <dbReference type="EC" id="4.6.1.24"/>
    </reaction>
</comment>